<name>A7VPZ8_9FIRM</name>
<keyword evidence="2" id="KW-0479">Metal-binding</keyword>
<dbReference type="eggNOG" id="COG0644">
    <property type="taxonomic scope" value="Bacteria"/>
</dbReference>
<keyword evidence="4" id="KW-0408">Iron</keyword>
<evidence type="ECO:0000313" key="9">
    <source>
        <dbReference type="Proteomes" id="UP000220611"/>
    </source>
</evidence>
<dbReference type="PRINTS" id="PR00469">
    <property type="entry name" value="PNDRDTASEII"/>
</dbReference>
<dbReference type="AlphaFoldDB" id="A7VPZ8"/>
<dbReference type="HOGENOM" id="CLU_045820_0_0_9"/>
<evidence type="ECO:0000256" key="1">
    <source>
        <dbReference type="ARBA" id="ARBA00022485"/>
    </source>
</evidence>
<evidence type="ECO:0000256" key="3">
    <source>
        <dbReference type="ARBA" id="ARBA00023002"/>
    </source>
</evidence>
<keyword evidence="5" id="KW-0411">Iron-sulfur</keyword>
<evidence type="ECO:0000313" key="8">
    <source>
        <dbReference type="Proteomes" id="UP000003490"/>
    </source>
</evidence>
<dbReference type="InterPro" id="IPR036188">
    <property type="entry name" value="FAD/NAD-bd_sf"/>
</dbReference>
<dbReference type="Gene3D" id="3.50.50.60">
    <property type="entry name" value="FAD/NAD(P)-binding domain"/>
    <property type="match status" value="1"/>
</dbReference>
<dbReference type="InterPro" id="IPR039650">
    <property type="entry name" value="HdrA-like"/>
</dbReference>
<keyword evidence="3" id="KW-0560">Oxidoreductase</keyword>
<gene>
    <name evidence="7" type="ORF">CH238_09630</name>
    <name evidence="6" type="ORF">CLOLEP_00625</name>
</gene>
<evidence type="ECO:0000256" key="5">
    <source>
        <dbReference type="ARBA" id="ARBA00023014"/>
    </source>
</evidence>
<evidence type="ECO:0000256" key="2">
    <source>
        <dbReference type="ARBA" id="ARBA00022723"/>
    </source>
</evidence>
<reference evidence="6 8" key="2">
    <citation type="submission" date="2007-08" db="EMBL/GenBank/DDBJ databases">
        <authorList>
            <person name="Fulton L."/>
            <person name="Clifton S."/>
            <person name="Fulton B."/>
            <person name="Xu J."/>
            <person name="Minx P."/>
            <person name="Pepin K.H."/>
            <person name="Johnson M."/>
            <person name="Thiruvilangam P."/>
            <person name="Bhonagiri V."/>
            <person name="Nash W.E."/>
            <person name="Wang C."/>
            <person name="Mardis E.R."/>
            <person name="Wilson R.K."/>
        </authorList>
    </citation>
    <scope>NUCLEOTIDE SEQUENCE [LARGE SCALE GENOMIC DNA]</scope>
    <source>
        <strain evidence="6 8">DSM 753</strain>
    </source>
</reference>
<protein>
    <submittedName>
        <fullName evidence="6 7">FAD-dependent oxidoreductase</fullName>
    </submittedName>
</protein>
<dbReference type="GO" id="GO:0046872">
    <property type="term" value="F:metal ion binding"/>
    <property type="evidence" value="ECO:0007669"/>
    <property type="project" value="UniProtKB-KW"/>
</dbReference>
<dbReference type="Pfam" id="PF12831">
    <property type="entry name" value="FAD_oxidored"/>
    <property type="match status" value="1"/>
</dbReference>
<evidence type="ECO:0000313" key="7">
    <source>
        <dbReference type="EMBL" id="PEQ24140.1"/>
    </source>
</evidence>
<organism evidence="6 8">
    <name type="scientific">[Clostridium] leptum DSM 753</name>
    <dbReference type="NCBI Taxonomy" id="428125"/>
    <lineage>
        <taxon>Bacteria</taxon>
        <taxon>Bacillati</taxon>
        <taxon>Bacillota</taxon>
        <taxon>Clostridia</taxon>
        <taxon>Eubacteriales</taxon>
        <taxon>Oscillospiraceae</taxon>
        <taxon>Oscillospiraceae incertae sedis</taxon>
    </lineage>
</organism>
<reference evidence="7 9" key="3">
    <citation type="submission" date="2017-07" db="EMBL/GenBank/DDBJ databases">
        <title>Prevalence of linear plasmids in Cutibacterium (Propionibacterium) acnes isolates obtained from prostatic tissue.</title>
        <authorList>
            <person name="Davidsson S."/>
            <person name="Carlsson J."/>
            <person name="Molling P."/>
            <person name="Andren O."/>
            <person name="Andersson S.-O."/>
            <person name="Brzuszkiewicz E."/>
            <person name="Poehlein A."/>
            <person name="Al-Zeer M."/>
            <person name="Brinkmann V."/>
            <person name="Scavenius C."/>
            <person name="Nazipi S."/>
            <person name="Soderquist B."/>
            <person name="Bruggemann H."/>
        </authorList>
    </citation>
    <scope>NUCLEOTIDE SEQUENCE [LARGE SCALE GENOMIC DNA]</scope>
    <source>
        <strain evidence="7 9">DSM 753</strain>
    </source>
</reference>
<evidence type="ECO:0000256" key="4">
    <source>
        <dbReference type="ARBA" id="ARBA00023004"/>
    </source>
</evidence>
<dbReference type="PANTHER" id="PTHR43498">
    <property type="entry name" value="FERREDOXIN:COB-COM HETERODISULFIDE REDUCTASE SUBUNIT A"/>
    <property type="match status" value="1"/>
</dbReference>
<dbReference type="SUPFAM" id="SSF51905">
    <property type="entry name" value="FAD/NAD(P)-binding domain"/>
    <property type="match status" value="1"/>
</dbReference>
<comment type="caution">
    <text evidence="6">The sequence shown here is derived from an EMBL/GenBank/DDBJ whole genome shotgun (WGS) entry which is preliminary data.</text>
</comment>
<dbReference type="EMBL" id="ABCB02000014">
    <property type="protein sequence ID" value="EDO62503.1"/>
    <property type="molecule type" value="Genomic_DNA"/>
</dbReference>
<dbReference type="Proteomes" id="UP000003490">
    <property type="component" value="Unassembled WGS sequence"/>
</dbReference>
<evidence type="ECO:0000313" key="6">
    <source>
        <dbReference type="EMBL" id="EDO62503.1"/>
    </source>
</evidence>
<reference evidence="6 8" key="1">
    <citation type="submission" date="2007-08" db="EMBL/GenBank/DDBJ databases">
        <title>Draft genome sequence of Clostridium leptum (DSM 753).</title>
        <authorList>
            <person name="Sudarsanam P."/>
            <person name="Ley R."/>
            <person name="Guruge J."/>
            <person name="Turnbaugh P.J."/>
            <person name="Mahowald M."/>
            <person name="Liep D."/>
            <person name="Gordon J."/>
        </authorList>
    </citation>
    <scope>NUCLEOTIDE SEQUENCE [LARGE SCALE GENOMIC DNA]</scope>
    <source>
        <strain evidence="6 8">DSM 753</strain>
    </source>
</reference>
<keyword evidence="9" id="KW-1185">Reference proteome</keyword>
<accession>A7VPZ8</accession>
<proteinExistence type="predicted"/>
<dbReference type="GO" id="GO:0051539">
    <property type="term" value="F:4 iron, 4 sulfur cluster binding"/>
    <property type="evidence" value="ECO:0007669"/>
    <property type="project" value="UniProtKB-KW"/>
</dbReference>
<dbReference type="OrthoDB" id="9759982at2"/>
<dbReference type="GO" id="GO:0016491">
    <property type="term" value="F:oxidoreductase activity"/>
    <property type="evidence" value="ECO:0007669"/>
    <property type="project" value="UniProtKB-KW"/>
</dbReference>
<sequence>MLYEKNIQRIYQYDVVVAGGGPAGVCAAVSAARQGAKTLLIERFGILGGMMTSGHVDPILGNVAPGTMYDEIISRMTQLHPGVEPQITRNGVEQHVDPEEAKILLLNLVKESGAEYFLQSSVVDVIQDEDEIKGVVISTPTGLAAVYGKCVIDCTGDGFLAAAAGAEYKIGRESDGLCQPNTIEFVVNHVDEASAITCFGGSDPVRLKNGGSYVELCKQANLRGELPPNVTIVRLHKTFYSGERSVNATQVNQFNSLSLAEIAEADLLLRNRITCILGFLRKNVPGYEKCRIKSSASTLGVRETRRIIGEYVLRDSDIEQGRKFEDVVVHNAWFLIDIHNPNGGGQAEKFSHPAKPYDIPMRSLIPLKLENFLVAGRCISGTHRAHASYRVMAICMAIGEAAGVMAALCADKEISPRRLNSKEVQQILISRGIHLFQ</sequence>
<dbReference type="PANTHER" id="PTHR43498:SF1">
    <property type="entry name" value="COB--COM HETERODISULFIDE REDUCTASE IRON-SULFUR SUBUNIT A"/>
    <property type="match status" value="1"/>
</dbReference>
<dbReference type="EMBL" id="NOXF01000007">
    <property type="protein sequence ID" value="PEQ24140.1"/>
    <property type="molecule type" value="Genomic_DNA"/>
</dbReference>
<dbReference type="Proteomes" id="UP000220611">
    <property type="component" value="Unassembled WGS sequence"/>
</dbReference>
<keyword evidence="1" id="KW-0004">4Fe-4S</keyword>